<feature type="compositionally biased region" description="Low complexity" evidence="1">
    <location>
        <begin position="73"/>
        <end position="82"/>
    </location>
</feature>
<accession>A0AAV7P0Q1</accession>
<comment type="caution">
    <text evidence="2">The sequence shown here is derived from an EMBL/GenBank/DDBJ whole genome shotgun (WGS) entry which is preliminary data.</text>
</comment>
<sequence>MSGNTTESHIRQIAEVPVQAEQENRQPELCGAAHAQREDTARDRKRGPRPHASWVLTGGLRGPGEGDPPPAGPSSEAPHSAAQARAPQYY</sequence>
<dbReference type="EMBL" id="JANPWB010000011">
    <property type="protein sequence ID" value="KAJ1121696.1"/>
    <property type="molecule type" value="Genomic_DNA"/>
</dbReference>
<dbReference type="AlphaFoldDB" id="A0AAV7P0Q1"/>
<name>A0AAV7P0Q1_PLEWA</name>
<keyword evidence="3" id="KW-1185">Reference proteome</keyword>
<evidence type="ECO:0000313" key="2">
    <source>
        <dbReference type="EMBL" id="KAJ1121696.1"/>
    </source>
</evidence>
<dbReference type="Proteomes" id="UP001066276">
    <property type="component" value="Chromosome 7"/>
</dbReference>
<proteinExistence type="predicted"/>
<reference evidence="2" key="1">
    <citation type="journal article" date="2022" name="bioRxiv">
        <title>Sequencing and chromosome-scale assembly of the giantPleurodeles waltlgenome.</title>
        <authorList>
            <person name="Brown T."/>
            <person name="Elewa A."/>
            <person name="Iarovenko S."/>
            <person name="Subramanian E."/>
            <person name="Araus A.J."/>
            <person name="Petzold A."/>
            <person name="Susuki M."/>
            <person name="Suzuki K.-i.T."/>
            <person name="Hayashi T."/>
            <person name="Toyoda A."/>
            <person name="Oliveira C."/>
            <person name="Osipova E."/>
            <person name="Leigh N.D."/>
            <person name="Simon A."/>
            <person name="Yun M.H."/>
        </authorList>
    </citation>
    <scope>NUCLEOTIDE SEQUENCE</scope>
    <source>
        <strain evidence="2">20211129_DDA</strain>
        <tissue evidence="2">Liver</tissue>
    </source>
</reference>
<protein>
    <submittedName>
        <fullName evidence="2">Uncharacterized protein</fullName>
    </submittedName>
</protein>
<evidence type="ECO:0000313" key="3">
    <source>
        <dbReference type="Proteomes" id="UP001066276"/>
    </source>
</evidence>
<feature type="region of interest" description="Disordered" evidence="1">
    <location>
        <begin position="1"/>
        <end position="90"/>
    </location>
</feature>
<evidence type="ECO:0000256" key="1">
    <source>
        <dbReference type="SAM" id="MobiDB-lite"/>
    </source>
</evidence>
<organism evidence="2 3">
    <name type="scientific">Pleurodeles waltl</name>
    <name type="common">Iberian ribbed newt</name>
    <dbReference type="NCBI Taxonomy" id="8319"/>
    <lineage>
        <taxon>Eukaryota</taxon>
        <taxon>Metazoa</taxon>
        <taxon>Chordata</taxon>
        <taxon>Craniata</taxon>
        <taxon>Vertebrata</taxon>
        <taxon>Euteleostomi</taxon>
        <taxon>Amphibia</taxon>
        <taxon>Batrachia</taxon>
        <taxon>Caudata</taxon>
        <taxon>Salamandroidea</taxon>
        <taxon>Salamandridae</taxon>
        <taxon>Pleurodelinae</taxon>
        <taxon>Pleurodeles</taxon>
    </lineage>
</organism>
<gene>
    <name evidence="2" type="ORF">NDU88_000215</name>
</gene>